<dbReference type="InterPro" id="IPR014008">
    <property type="entry name" value="Cbl_synth_MTase_CbiT"/>
</dbReference>
<sequence length="216" mass="23335">MRDEWFIRGNVPMTKEEVRAVSIAKLEIGSRRGGGERSGKCARSILFDIGAGTGSVSVEAAVTYPDLRIAAFEKKDEAISLIRRNAEKAGVEDRVEIVPGNLPESLEQYLTGHPETAPDYVFIGGATANTAKILDLLRVPQSGIRVVINAIALESIQEVLSALRDRKIEPEISQISAARAEKAGPFHLMKGMNPVTVICFGGTVCENIALHRNGVL</sequence>
<comment type="pathway">
    <text evidence="1">Cofactor biosynthesis; adenosylcobalamin biosynthesis.</text>
</comment>
<dbReference type="OrthoDB" id="9780707at2"/>
<dbReference type="GO" id="GO:0009236">
    <property type="term" value="P:cobalamin biosynthetic process"/>
    <property type="evidence" value="ECO:0007669"/>
    <property type="project" value="UniProtKB-UniPathway"/>
</dbReference>
<dbReference type="InterPro" id="IPR029063">
    <property type="entry name" value="SAM-dependent_MTases_sf"/>
</dbReference>
<dbReference type="Proteomes" id="UP000199820">
    <property type="component" value="Unassembled WGS sequence"/>
</dbReference>
<dbReference type="PANTHER" id="PTHR43182">
    <property type="entry name" value="COBALT-PRECORRIN-6B C(15)-METHYLTRANSFERASE (DECARBOXYLATING)"/>
    <property type="match status" value="1"/>
</dbReference>
<dbReference type="STRING" id="1526.SAMN02910262_00407"/>
<protein>
    <submittedName>
        <fullName evidence="7">Cobalt-precorrin-6B (C15)-methyltransferase</fullName>
    </submittedName>
</protein>
<dbReference type="Gene3D" id="3.40.50.150">
    <property type="entry name" value="Vaccinia Virus protein VP39"/>
    <property type="match status" value="1"/>
</dbReference>
<keyword evidence="2" id="KW-0169">Cobalamin biosynthesis</keyword>
<organism evidence="7 8">
    <name type="scientific">[Clostridium] aminophilum</name>
    <dbReference type="NCBI Taxonomy" id="1526"/>
    <lineage>
        <taxon>Bacteria</taxon>
        <taxon>Bacillati</taxon>
        <taxon>Bacillota</taxon>
        <taxon>Clostridia</taxon>
        <taxon>Lachnospirales</taxon>
        <taxon>Lachnospiraceae</taxon>
    </lineage>
</organism>
<dbReference type="GO" id="GO:0008276">
    <property type="term" value="F:protein methyltransferase activity"/>
    <property type="evidence" value="ECO:0007669"/>
    <property type="project" value="InterPro"/>
</dbReference>
<keyword evidence="5" id="KW-0949">S-adenosyl-L-methionine</keyword>
<evidence type="ECO:0000256" key="4">
    <source>
        <dbReference type="ARBA" id="ARBA00022679"/>
    </source>
</evidence>
<dbReference type="PANTHER" id="PTHR43182:SF1">
    <property type="entry name" value="COBALT-PRECORRIN-7 C(5)-METHYLTRANSFERASE"/>
    <property type="match status" value="1"/>
</dbReference>
<gene>
    <name evidence="7" type="ORF">SAMN04487771_100444</name>
</gene>
<keyword evidence="4 7" id="KW-0808">Transferase</keyword>
<evidence type="ECO:0000256" key="5">
    <source>
        <dbReference type="ARBA" id="ARBA00022691"/>
    </source>
</evidence>
<dbReference type="InterPro" id="IPR007848">
    <property type="entry name" value="Small_mtfrase_dom"/>
</dbReference>
<dbReference type="SUPFAM" id="SSF53335">
    <property type="entry name" value="S-adenosyl-L-methionine-dependent methyltransferases"/>
    <property type="match status" value="1"/>
</dbReference>
<evidence type="ECO:0000256" key="1">
    <source>
        <dbReference type="ARBA" id="ARBA00004953"/>
    </source>
</evidence>
<name>A0A1I0BGL1_9FIRM</name>
<dbReference type="UniPathway" id="UPA00148"/>
<dbReference type="InterPro" id="IPR050714">
    <property type="entry name" value="Cobalamin_biosynth_MTase"/>
</dbReference>
<evidence type="ECO:0000313" key="8">
    <source>
        <dbReference type="Proteomes" id="UP000199820"/>
    </source>
</evidence>
<feature type="domain" description="Methyltransferase small" evidence="6">
    <location>
        <begin position="46"/>
        <end position="107"/>
    </location>
</feature>
<dbReference type="GO" id="GO:0032259">
    <property type="term" value="P:methylation"/>
    <property type="evidence" value="ECO:0007669"/>
    <property type="project" value="UniProtKB-KW"/>
</dbReference>
<evidence type="ECO:0000256" key="3">
    <source>
        <dbReference type="ARBA" id="ARBA00022603"/>
    </source>
</evidence>
<dbReference type="NCBIfam" id="TIGR02469">
    <property type="entry name" value="CbiT"/>
    <property type="match status" value="1"/>
</dbReference>
<dbReference type="AlphaFoldDB" id="A0A1I0BGL1"/>
<evidence type="ECO:0000259" key="6">
    <source>
        <dbReference type="Pfam" id="PF05175"/>
    </source>
</evidence>
<evidence type="ECO:0000256" key="2">
    <source>
        <dbReference type="ARBA" id="ARBA00022573"/>
    </source>
</evidence>
<proteinExistence type="predicted"/>
<dbReference type="RefSeq" id="WP_074648452.1">
    <property type="nucleotide sequence ID" value="NZ_FOIL01000004.1"/>
</dbReference>
<dbReference type="EMBL" id="FOIL01000004">
    <property type="protein sequence ID" value="SET06031.1"/>
    <property type="molecule type" value="Genomic_DNA"/>
</dbReference>
<keyword evidence="8" id="KW-1185">Reference proteome</keyword>
<keyword evidence="3 7" id="KW-0489">Methyltransferase</keyword>
<reference evidence="7 8" key="1">
    <citation type="submission" date="2016-10" db="EMBL/GenBank/DDBJ databases">
        <authorList>
            <person name="de Groot N.N."/>
        </authorList>
    </citation>
    <scope>NUCLEOTIDE SEQUENCE [LARGE SCALE GENOMIC DNA]</scope>
    <source>
        <strain evidence="7 8">KH1P1</strain>
    </source>
</reference>
<dbReference type="Pfam" id="PF05175">
    <property type="entry name" value="MTS"/>
    <property type="match status" value="1"/>
</dbReference>
<accession>A0A1I0BGL1</accession>
<evidence type="ECO:0000313" key="7">
    <source>
        <dbReference type="EMBL" id="SET06031.1"/>
    </source>
</evidence>